<keyword evidence="3" id="KW-1185">Reference proteome</keyword>
<keyword evidence="1" id="KW-0472">Membrane</keyword>
<keyword evidence="1" id="KW-0812">Transmembrane</keyword>
<feature type="transmembrane region" description="Helical" evidence="1">
    <location>
        <begin position="9"/>
        <end position="26"/>
    </location>
</feature>
<comment type="caution">
    <text evidence="2">The sequence shown here is derived from an EMBL/GenBank/DDBJ whole genome shotgun (WGS) entry which is preliminary data.</text>
</comment>
<proteinExistence type="predicted"/>
<dbReference type="Proteomes" id="UP000293952">
    <property type="component" value="Unassembled WGS sequence"/>
</dbReference>
<sequence length="254" mass="28924">MKGFNSKRFLTSITILLVLFVAYIYYSSHINVISADLLNSKELTFDYKGNKISVSDRTSQVKNFDSDAPILLKNECTDSELSNFLKWRNIVAGDAKSLFIKEKQNKNQNNVFETSSNSELSHSYKLELASPKSNIIDLLIYTDNQNRIKLIELNRYISQHESSGEAIYFHPETGIISYTLSEFEYKSGFSHNYTETENHTAIICNDKVIDNFNLRSVNNTKIINSAYGIKELSNRIVSDILKKSINNTIPSSNS</sequence>
<evidence type="ECO:0000313" key="3">
    <source>
        <dbReference type="Proteomes" id="UP000293952"/>
    </source>
</evidence>
<dbReference type="AlphaFoldDB" id="A0A4Q4KN64"/>
<reference evidence="2 3" key="1">
    <citation type="submission" date="2019-02" db="EMBL/GenBank/DDBJ databases">
        <title>Genome sequence of the sea-ice species Brumimicrobium glaciale.</title>
        <authorList>
            <person name="Bowman J.P."/>
        </authorList>
    </citation>
    <scope>NUCLEOTIDE SEQUENCE [LARGE SCALE GENOMIC DNA]</scope>
    <source>
        <strain evidence="2 3">IC156</strain>
    </source>
</reference>
<keyword evidence="1" id="KW-1133">Transmembrane helix</keyword>
<dbReference type="RefSeq" id="WP_130093819.1">
    <property type="nucleotide sequence ID" value="NZ_SETE01000004.1"/>
</dbReference>
<gene>
    <name evidence="2" type="ORF">ERX46_10480</name>
</gene>
<name>A0A4Q4KN64_9FLAO</name>
<accession>A0A4Q4KN64</accession>
<organism evidence="2 3">
    <name type="scientific">Brumimicrobium glaciale</name>
    <dbReference type="NCBI Taxonomy" id="200475"/>
    <lineage>
        <taxon>Bacteria</taxon>
        <taxon>Pseudomonadati</taxon>
        <taxon>Bacteroidota</taxon>
        <taxon>Flavobacteriia</taxon>
        <taxon>Flavobacteriales</taxon>
        <taxon>Crocinitomicaceae</taxon>
        <taxon>Brumimicrobium</taxon>
    </lineage>
</organism>
<protein>
    <submittedName>
        <fullName evidence="2">Uncharacterized protein</fullName>
    </submittedName>
</protein>
<evidence type="ECO:0000313" key="2">
    <source>
        <dbReference type="EMBL" id="RYM33359.1"/>
    </source>
</evidence>
<dbReference type="EMBL" id="SETE01000004">
    <property type="protein sequence ID" value="RYM33359.1"/>
    <property type="molecule type" value="Genomic_DNA"/>
</dbReference>
<dbReference type="OrthoDB" id="9823873at2"/>
<evidence type="ECO:0000256" key="1">
    <source>
        <dbReference type="SAM" id="Phobius"/>
    </source>
</evidence>